<sequence>MPTLSMSDVRSMGMLVASMQGKGVAPPPEAVEGVPAEGVPGAPAGARPSMMMQVPGMRAPMGPAPVRPAASTASLARQMQGMLVSKPGLDGRRARLDVPSLHGVDLNLDQFELDDALRVETHAPAAVVAGEALSGATLAKGFWASLSSKASVFSAEDQSLLKQVFNPHLSDRHDEGDNFTPPDPSVNYIEKLRRLVKREEKVRQQRKEHFFSNKFAASNPGPLFPYSWNSSYEISRDSKVDGSLLKPRPDYLAQASMFDHVLKTAKPVFDKQTEDGFRFRTYKFGTLDVRTTQEHDGEEIVGAVFSTRSVGACSSGKSAEATEKIVKVSEYVQAVGKDSADALARRSYLVLETSEGNVIVTEKCRDGTISWEENPEDIEDRNSLAKFIRSSPCSCSKKSLVSVSDMETYKSKKDKLQGSSLSACKRYVQEGFNFARGMVDRRDSGFGSKGFWHKGKAAKNAQKETRKQSRKAEAIAMRAARTATEAKPGKRTGRRVIDPVVVGSWDDWTYGEVMAFDEQQRCYCLEMQVGEEGQESFQILCEGDWDMCLHPDREDASALASRLCGPDADGHGKNWTIREKETVPGMVYRILLKVDENDVALKVEWEPLGLPASWP</sequence>
<dbReference type="EMBL" id="HBGQ01032892">
    <property type="protein sequence ID" value="CAD9418193.1"/>
    <property type="molecule type" value="Transcribed_RNA"/>
</dbReference>
<accession>A0A7S2FX52</accession>
<feature type="compositionally biased region" description="Low complexity" evidence="1">
    <location>
        <begin position="30"/>
        <end position="46"/>
    </location>
</feature>
<evidence type="ECO:0000313" key="2">
    <source>
        <dbReference type="EMBL" id="CAD9418193.1"/>
    </source>
</evidence>
<protein>
    <submittedName>
        <fullName evidence="2">Uncharacterized protein</fullName>
    </submittedName>
</protein>
<evidence type="ECO:0000256" key="1">
    <source>
        <dbReference type="SAM" id="MobiDB-lite"/>
    </source>
</evidence>
<organism evidence="2">
    <name type="scientific">Alexandrium andersonii</name>
    <dbReference type="NCBI Taxonomy" id="327968"/>
    <lineage>
        <taxon>Eukaryota</taxon>
        <taxon>Sar</taxon>
        <taxon>Alveolata</taxon>
        <taxon>Dinophyceae</taxon>
        <taxon>Gonyaulacales</taxon>
        <taxon>Pyrocystaceae</taxon>
        <taxon>Alexandrium</taxon>
    </lineage>
</organism>
<proteinExistence type="predicted"/>
<feature type="region of interest" description="Disordered" evidence="1">
    <location>
        <begin position="20"/>
        <end position="48"/>
    </location>
</feature>
<reference evidence="2" key="1">
    <citation type="submission" date="2021-01" db="EMBL/GenBank/DDBJ databases">
        <authorList>
            <person name="Corre E."/>
            <person name="Pelletier E."/>
            <person name="Niang G."/>
            <person name="Scheremetjew M."/>
            <person name="Finn R."/>
            <person name="Kale V."/>
            <person name="Holt S."/>
            <person name="Cochrane G."/>
            <person name="Meng A."/>
            <person name="Brown T."/>
            <person name="Cohen L."/>
        </authorList>
    </citation>
    <scope>NUCLEOTIDE SEQUENCE</scope>
    <source>
        <strain evidence="2">CCMP2222</strain>
    </source>
</reference>
<gene>
    <name evidence="2" type="ORF">AAND1436_LOCUS16209</name>
</gene>
<name>A0A7S2FX52_9DINO</name>
<dbReference type="AlphaFoldDB" id="A0A7S2FX52"/>